<dbReference type="Proteomes" id="UP000053237">
    <property type="component" value="Unassembled WGS sequence"/>
</dbReference>
<reference evidence="1 2" key="1">
    <citation type="submission" date="2012-05" db="EMBL/GenBank/DDBJ databases">
        <title>Recombination and specialization in a pathogen metapopulation.</title>
        <authorList>
            <person name="Gardiner A."/>
            <person name="Kemen E."/>
            <person name="Schultz-Larsen T."/>
            <person name="MacLean D."/>
            <person name="Van Oosterhout C."/>
            <person name="Jones J.D.G."/>
        </authorList>
    </citation>
    <scope>NUCLEOTIDE SEQUENCE [LARGE SCALE GENOMIC DNA]</scope>
    <source>
        <strain evidence="1 2">Ac Nc2</strain>
    </source>
</reference>
<comment type="caution">
    <text evidence="1">The sequence shown here is derived from an EMBL/GenBank/DDBJ whole genome shotgun (WGS) entry which is preliminary data.</text>
</comment>
<dbReference type="InParanoid" id="A0A024FUM3"/>
<protein>
    <submittedName>
        <fullName evidence="1">Uncharacterized protein</fullName>
    </submittedName>
</protein>
<sequence>MMIHRGKPFQKNGWGYSISSQVILRFALIVRDKLMHLSKWKLVACVHIIALRRVKSPVFSEDTEFSERKAKRTLAWVEGVKNALKIGMQISDMYIRIFARANRWSHHIWSFAHY</sequence>
<accession>A0A024FUM3</accession>
<keyword evidence="2" id="KW-1185">Reference proteome</keyword>
<evidence type="ECO:0000313" key="1">
    <source>
        <dbReference type="EMBL" id="CCI10741.1"/>
    </source>
</evidence>
<dbReference type="AlphaFoldDB" id="A0A024FUM3"/>
<name>A0A024FUM3_9STRA</name>
<dbReference type="EMBL" id="CAIX01000374">
    <property type="protein sequence ID" value="CCI10741.1"/>
    <property type="molecule type" value="Genomic_DNA"/>
</dbReference>
<gene>
    <name evidence="1" type="ORF">BN9_114860</name>
</gene>
<proteinExistence type="predicted"/>
<evidence type="ECO:0000313" key="2">
    <source>
        <dbReference type="Proteomes" id="UP000053237"/>
    </source>
</evidence>
<organism evidence="1 2">
    <name type="scientific">Albugo candida</name>
    <dbReference type="NCBI Taxonomy" id="65357"/>
    <lineage>
        <taxon>Eukaryota</taxon>
        <taxon>Sar</taxon>
        <taxon>Stramenopiles</taxon>
        <taxon>Oomycota</taxon>
        <taxon>Peronosporomycetes</taxon>
        <taxon>Albuginales</taxon>
        <taxon>Albuginaceae</taxon>
        <taxon>Albugo</taxon>
    </lineage>
</organism>